<evidence type="ECO:0000313" key="3">
    <source>
        <dbReference type="Proteomes" id="UP001595923"/>
    </source>
</evidence>
<feature type="signal peptide" evidence="1">
    <location>
        <begin position="1"/>
        <end position="31"/>
    </location>
</feature>
<dbReference type="EMBL" id="JBHSFQ010000021">
    <property type="protein sequence ID" value="MFC4564106.1"/>
    <property type="molecule type" value="Genomic_DNA"/>
</dbReference>
<evidence type="ECO:0000256" key="1">
    <source>
        <dbReference type="SAM" id="SignalP"/>
    </source>
</evidence>
<organism evidence="2 3">
    <name type="scientific">Nocardiopsis mangrovi</name>
    <dbReference type="NCBI Taxonomy" id="1179818"/>
    <lineage>
        <taxon>Bacteria</taxon>
        <taxon>Bacillati</taxon>
        <taxon>Actinomycetota</taxon>
        <taxon>Actinomycetes</taxon>
        <taxon>Streptosporangiales</taxon>
        <taxon>Nocardiopsidaceae</taxon>
        <taxon>Nocardiopsis</taxon>
    </lineage>
</organism>
<feature type="chain" id="PRO_5047067672" evidence="1">
    <location>
        <begin position="32"/>
        <end position="369"/>
    </location>
</feature>
<gene>
    <name evidence="2" type="ORF">ACFO4E_19785</name>
</gene>
<evidence type="ECO:0000313" key="2">
    <source>
        <dbReference type="EMBL" id="MFC4564106.1"/>
    </source>
</evidence>
<reference evidence="3" key="1">
    <citation type="journal article" date="2019" name="Int. J. Syst. Evol. Microbiol.">
        <title>The Global Catalogue of Microorganisms (GCM) 10K type strain sequencing project: providing services to taxonomists for standard genome sequencing and annotation.</title>
        <authorList>
            <consortium name="The Broad Institute Genomics Platform"/>
            <consortium name="The Broad Institute Genome Sequencing Center for Infectious Disease"/>
            <person name="Wu L."/>
            <person name="Ma J."/>
        </authorList>
    </citation>
    <scope>NUCLEOTIDE SEQUENCE [LARGE SCALE GENOMIC DNA]</scope>
    <source>
        <strain evidence="3">XZYJ18</strain>
    </source>
</reference>
<keyword evidence="1" id="KW-0732">Signal</keyword>
<accession>A0ABV9DYX4</accession>
<dbReference type="Proteomes" id="UP001595923">
    <property type="component" value="Unassembled WGS sequence"/>
</dbReference>
<comment type="caution">
    <text evidence="2">The sequence shown here is derived from an EMBL/GenBank/DDBJ whole genome shotgun (WGS) entry which is preliminary data.</text>
</comment>
<keyword evidence="3" id="KW-1185">Reference proteome</keyword>
<sequence length="369" mass="39319">MADAKPLMKRAGVGSAVAVAVLGLSSGPASAAEEWREVYGAQGEDVMFTSVAAGDSENVWALGAQYPDDSDTPRTYIQRYDGQEWAQEDLPADWTLKPEVAGASGPDNAWAVGPTVDGVSAIHFDGTDWTPYEMDAGLTPNDLDVLAEDEAWLIAEDAVGDTRAVRFDGEIWRDWTSPPAGANQAIDGADGDTVVAVGSTSDAQPLAALYNGTEWTDLEVPEVELPSEIASATFNDVLVRAGDDITAVGYVHDLNDDDINEYWPLTAHYDGESWDVTVDQDRNASLEAIEDDGSGGMWIQEESWDPTFVHHDSAGTVTRDTPEIENYDLSVRDLALVPGTQAVVSVGSSYDEGDPDVPTGYGVVLASGL</sequence>
<protein>
    <submittedName>
        <fullName evidence="2">Uncharacterized protein</fullName>
    </submittedName>
</protein>
<dbReference type="RefSeq" id="WP_378576943.1">
    <property type="nucleotide sequence ID" value="NZ_JBHSFQ010000021.1"/>
</dbReference>
<name>A0ABV9DYX4_9ACTN</name>
<proteinExistence type="predicted"/>